<evidence type="ECO:0000313" key="1">
    <source>
        <dbReference type="EMBL" id="CAF1342236.1"/>
    </source>
</evidence>
<dbReference type="AlphaFoldDB" id="A0A815GSL8"/>
<sequence length="117" mass="13884">MLKTKLILKRHYWIEWDYKNGVRLFPPRILLRLQLYMFLVPKLKNNPGGILYNSYFYRLKRLNNNGAQKCFCTRNSCSCLTTIKDDVIIGSSDINDNGTHYPVHDPKLSKNVLYRMR</sequence>
<proteinExistence type="predicted"/>
<accession>A0A815GSL8</accession>
<organism evidence="1 3">
    <name type="scientific">Didymodactylos carnosus</name>
    <dbReference type="NCBI Taxonomy" id="1234261"/>
    <lineage>
        <taxon>Eukaryota</taxon>
        <taxon>Metazoa</taxon>
        <taxon>Spiralia</taxon>
        <taxon>Gnathifera</taxon>
        <taxon>Rotifera</taxon>
        <taxon>Eurotatoria</taxon>
        <taxon>Bdelloidea</taxon>
        <taxon>Philodinida</taxon>
        <taxon>Philodinidae</taxon>
        <taxon>Didymodactylos</taxon>
    </lineage>
</organism>
<dbReference type="Proteomes" id="UP000663829">
    <property type="component" value="Unassembled WGS sequence"/>
</dbReference>
<name>A0A815GSL8_9BILA</name>
<evidence type="ECO:0000313" key="2">
    <source>
        <dbReference type="EMBL" id="CAF4204552.1"/>
    </source>
</evidence>
<keyword evidence="3" id="KW-1185">Reference proteome</keyword>
<comment type="caution">
    <text evidence="1">The sequence shown here is derived from an EMBL/GenBank/DDBJ whole genome shotgun (WGS) entry which is preliminary data.</text>
</comment>
<dbReference type="EMBL" id="CAJOBC010059544">
    <property type="protein sequence ID" value="CAF4204552.1"/>
    <property type="molecule type" value="Genomic_DNA"/>
</dbReference>
<dbReference type="EMBL" id="CAJNOQ010014469">
    <property type="protein sequence ID" value="CAF1342236.1"/>
    <property type="molecule type" value="Genomic_DNA"/>
</dbReference>
<evidence type="ECO:0008006" key="4">
    <source>
        <dbReference type="Google" id="ProtNLM"/>
    </source>
</evidence>
<protein>
    <recommendedName>
        <fullName evidence="4">FLYWCH-type domain-containing protein</fullName>
    </recommendedName>
</protein>
<evidence type="ECO:0000313" key="3">
    <source>
        <dbReference type="Proteomes" id="UP000663829"/>
    </source>
</evidence>
<reference evidence="1" key="1">
    <citation type="submission" date="2021-02" db="EMBL/GenBank/DDBJ databases">
        <authorList>
            <person name="Nowell W R."/>
        </authorList>
    </citation>
    <scope>NUCLEOTIDE SEQUENCE</scope>
</reference>
<gene>
    <name evidence="1" type="ORF">GPM918_LOCUS30488</name>
    <name evidence="2" type="ORF">SRO942_LOCUS31113</name>
</gene>
<dbReference type="Proteomes" id="UP000681722">
    <property type="component" value="Unassembled WGS sequence"/>
</dbReference>